<keyword evidence="3" id="KW-1185">Reference proteome</keyword>
<accession>A0AAD9DD83</accession>
<sequence>MWTFPINTSSSSSTTDSPSPPSITIAKEVEPTACETECVDQQKSLVACVESIRAAKLQQAERSSDGSDDDGDTTSTDTPECLPMAVAAWTKCCEEANLRQHEAQKDHEEVVEGDD</sequence>
<dbReference type="EMBL" id="JATAAI010000010">
    <property type="protein sequence ID" value="KAK1743037.1"/>
    <property type="molecule type" value="Genomic_DNA"/>
</dbReference>
<comment type="caution">
    <text evidence="2">The sequence shown here is derived from an EMBL/GenBank/DDBJ whole genome shotgun (WGS) entry which is preliminary data.</text>
</comment>
<feature type="region of interest" description="Disordered" evidence="1">
    <location>
        <begin position="57"/>
        <end position="81"/>
    </location>
</feature>
<proteinExistence type="predicted"/>
<dbReference type="Proteomes" id="UP001224775">
    <property type="component" value="Unassembled WGS sequence"/>
</dbReference>
<protein>
    <submittedName>
        <fullName evidence="2">Uncharacterized protein</fullName>
    </submittedName>
</protein>
<evidence type="ECO:0000313" key="3">
    <source>
        <dbReference type="Proteomes" id="UP001224775"/>
    </source>
</evidence>
<gene>
    <name evidence="2" type="ORF">QTG54_006634</name>
</gene>
<evidence type="ECO:0000313" key="2">
    <source>
        <dbReference type="EMBL" id="KAK1743037.1"/>
    </source>
</evidence>
<evidence type="ECO:0000256" key="1">
    <source>
        <dbReference type="SAM" id="MobiDB-lite"/>
    </source>
</evidence>
<feature type="region of interest" description="Disordered" evidence="1">
    <location>
        <begin position="1"/>
        <end position="24"/>
    </location>
</feature>
<reference evidence="2" key="1">
    <citation type="submission" date="2023-06" db="EMBL/GenBank/DDBJ databases">
        <title>Survivors Of The Sea: Transcriptome response of Skeletonema marinoi to long-term dormancy.</title>
        <authorList>
            <person name="Pinder M.I.M."/>
            <person name="Kourtchenko O."/>
            <person name="Robertson E.K."/>
            <person name="Larsson T."/>
            <person name="Maumus F."/>
            <person name="Osuna-Cruz C.M."/>
            <person name="Vancaester E."/>
            <person name="Stenow R."/>
            <person name="Vandepoele K."/>
            <person name="Ploug H."/>
            <person name="Bruchert V."/>
            <person name="Godhe A."/>
            <person name="Topel M."/>
        </authorList>
    </citation>
    <scope>NUCLEOTIDE SEQUENCE</scope>
    <source>
        <strain evidence="2">R05AC</strain>
    </source>
</reference>
<dbReference type="AlphaFoldDB" id="A0AAD9DD83"/>
<organism evidence="2 3">
    <name type="scientific">Skeletonema marinoi</name>
    <dbReference type="NCBI Taxonomy" id="267567"/>
    <lineage>
        <taxon>Eukaryota</taxon>
        <taxon>Sar</taxon>
        <taxon>Stramenopiles</taxon>
        <taxon>Ochrophyta</taxon>
        <taxon>Bacillariophyta</taxon>
        <taxon>Coscinodiscophyceae</taxon>
        <taxon>Thalassiosirophycidae</taxon>
        <taxon>Thalassiosirales</taxon>
        <taxon>Skeletonemataceae</taxon>
        <taxon>Skeletonema</taxon>
        <taxon>Skeletonema marinoi-dohrnii complex</taxon>
    </lineage>
</organism>
<name>A0AAD9DD83_9STRA</name>